<protein>
    <submittedName>
        <fullName evidence="2">Uncharacterized protein</fullName>
    </submittedName>
</protein>
<evidence type="ECO:0000256" key="1">
    <source>
        <dbReference type="SAM" id="MobiDB-lite"/>
    </source>
</evidence>
<dbReference type="Proteomes" id="UP000193067">
    <property type="component" value="Unassembled WGS sequence"/>
</dbReference>
<name>A0A1Y2IB59_TRAC3</name>
<keyword evidence="3" id="KW-1185">Reference proteome</keyword>
<reference evidence="2 3" key="1">
    <citation type="journal article" date="2015" name="Biotechnol. Biofuels">
        <title>Enhanced degradation of softwood versus hardwood by the white-rot fungus Pycnoporus coccineus.</title>
        <authorList>
            <person name="Couturier M."/>
            <person name="Navarro D."/>
            <person name="Chevret D."/>
            <person name="Henrissat B."/>
            <person name="Piumi F."/>
            <person name="Ruiz-Duenas F.J."/>
            <person name="Martinez A.T."/>
            <person name="Grigoriev I.V."/>
            <person name="Riley R."/>
            <person name="Lipzen A."/>
            <person name="Berrin J.G."/>
            <person name="Master E.R."/>
            <person name="Rosso M.N."/>
        </authorList>
    </citation>
    <scope>NUCLEOTIDE SEQUENCE [LARGE SCALE GENOMIC DNA]</scope>
    <source>
        <strain evidence="2 3">BRFM310</strain>
    </source>
</reference>
<dbReference type="OrthoDB" id="2672960at2759"/>
<feature type="compositionally biased region" description="Basic and acidic residues" evidence="1">
    <location>
        <begin position="41"/>
        <end position="54"/>
    </location>
</feature>
<sequence length="258" mass="29316">PDFSRRAYARLRARLVDSGVANDDEDAVDFLLADWLEGREEERAGRHQRREPSVPRRRQRSVETPSSTRSVHVASSEKSRRKALPPVVRGVPPPSEINRPIAPYAANKLRLQQYVDLWYFTEEGLSRAGGYQAYEGENSVTLAQASSAIVVTAPTPPSKDAKRDEELTWDQVSKARTSFLSYAKGYGWKAEHLEMFSIFFICLDAHPIRNEPKGNETVIQYQAHFRRQWHLTCEQQSTAAFDLATISDDALRTIRAKI</sequence>
<evidence type="ECO:0000313" key="3">
    <source>
        <dbReference type="Proteomes" id="UP000193067"/>
    </source>
</evidence>
<feature type="region of interest" description="Disordered" evidence="1">
    <location>
        <begin position="41"/>
        <end position="91"/>
    </location>
</feature>
<dbReference type="AlphaFoldDB" id="A0A1Y2IB59"/>
<feature type="non-terminal residue" evidence="2">
    <location>
        <position position="258"/>
    </location>
</feature>
<evidence type="ECO:0000313" key="2">
    <source>
        <dbReference type="EMBL" id="OSC98365.1"/>
    </source>
</evidence>
<accession>A0A1Y2IB59</accession>
<proteinExistence type="predicted"/>
<gene>
    <name evidence="2" type="ORF">PYCCODRAFT_1343036</name>
</gene>
<feature type="non-terminal residue" evidence="2">
    <location>
        <position position="1"/>
    </location>
</feature>
<dbReference type="EMBL" id="KZ084139">
    <property type="protein sequence ID" value="OSC98365.1"/>
    <property type="molecule type" value="Genomic_DNA"/>
</dbReference>
<organism evidence="2 3">
    <name type="scientific">Trametes coccinea (strain BRFM310)</name>
    <name type="common">Pycnoporus coccineus</name>
    <dbReference type="NCBI Taxonomy" id="1353009"/>
    <lineage>
        <taxon>Eukaryota</taxon>
        <taxon>Fungi</taxon>
        <taxon>Dikarya</taxon>
        <taxon>Basidiomycota</taxon>
        <taxon>Agaricomycotina</taxon>
        <taxon>Agaricomycetes</taxon>
        <taxon>Polyporales</taxon>
        <taxon>Polyporaceae</taxon>
        <taxon>Trametes</taxon>
    </lineage>
</organism>